<dbReference type="Gene3D" id="2.60.120.260">
    <property type="entry name" value="Galactose-binding domain-like"/>
    <property type="match status" value="1"/>
</dbReference>
<protein>
    <recommendedName>
        <fullName evidence="3">F5/8 type C domain-containing protein</fullName>
    </recommendedName>
</protein>
<proteinExistence type="predicted"/>
<sequence length="205" mass="20969">MADQASPAYRPSRRFAVATDSAPLAALALGAGETDLHRTRSFCLDLRTPCRVDWIRLVFGADGSVPVFAPPGGEGEAICRAAPVSYATEFVVETSLDRSLWRSVYRTAAGTGGVVDVQPGGPVPARWVRMTARRLSGPHPLALDAFEVFGTRPGAPGGHGPASGPGQAVAVGGGGRGTVTASETMTDIGSAVEAWLAAAGVGGDR</sequence>
<keyword evidence="2" id="KW-1185">Reference proteome</keyword>
<dbReference type="SUPFAM" id="SSF49785">
    <property type="entry name" value="Galactose-binding domain-like"/>
    <property type="match status" value="1"/>
</dbReference>
<gene>
    <name evidence="1" type="ORF">ACFW88_28535</name>
</gene>
<evidence type="ECO:0008006" key="3">
    <source>
        <dbReference type="Google" id="ProtNLM"/>
    </source>
</evidence>
<comment type="caution">
    <text evidence="1">The sequence shown here is derived from an EMBL/GenBank/DDBJ whole genome shotgun (WGS) entry which is preliminary data.</text>
</comment>
<dbReference type="Proteomes" id="UP001599756">
    <property type="component" value="Unassembled WGS sequence"/>
</dbReference>
<dbReference type="RefSeq" id="WP_381809339.1">
    <property type="nucleotide sequence ID" value="NZ_JBHYTS010000059.1"/>
</dbReference>
<dbReference type="EMBL" id="JBHYTS010000059">
    <property type="protein sequence ID" value="MFE1754445.1"/>
    <property type="molecule type" value="Genomic_DNA"/>
</dbReference>
<organism evidence="1 2">
    <name type="scientific">Streptomyces anandii</name>
    <dbReference type="NCBI Taxonomy" id="285454"/>
    <lineage>
        <taxon>Bacteria</taxon>
        <taxon>Bacillati</taxon>
        <taxon>Actinomycetota</taxon>
        <taxon>Actinomycetes</taxon>
        <taxon>Kitasatosporales</taxon>
        <taxon>Streptomycetaceae</taxon>
        <taxon>Streptomyces</taxon>
    </lineage>
</organism>
<reference evidence="1 2" key="1">
    <citation type="submission" date="2024-09" db="EMBL/GenBank/DDBJ databases">
        <title>The Natural Products Discovery Center: Release of the First 8490 Sequenced Strains for Exploring Actinobacteria Biosynthetic Diversity.</title>
        <authorList>
            <person name="Kalkreuter E."/>
            <person name="Kautsar S.A."/>
            <person name="Yang D."/>
            <person name="Bader C.D."/>
            <person name="Teijaro C.N."/>
            <person name="Fluegel L."/>
            <person name="Davis C.M."/>
            <person name="Simpson J.R."/>
            <person name="Lauterbach L."/>
            <person name="Steele A.D."/>
            <person name="Gui C."/>
            <person name="Meng S."/>
            <person name="Li G."/>
            <person name="Viehrig K."/>
            <person name="Ye F."/>
            <person name="Su P."/>
            <person name="Kiefer A.F."/>
            <person name="Nichols A."/>
            <person name="Cepeda A.J."/>
            <person name="Yan W."/>
            <person name="Fan B."/>
            <person name="Jiang Y."/>
            <person name="Adhikari A."/>
            <person name="Zheng C.-J."/>
            <person name="Schuster L."/>
            <person name="Cowan T.M."/>
            <person name="Smanski M.J."/>
            <person name="Chevrette M.G."/>
            <person name="De Carvalho L.P.S."/>
            <person name="Shen B."/>
        </authorList>
    </citation>
    <scope>NUCLEOTIDE SEQUENCE [LARGE SCALE GENOMIC DNA]</scope>
    <source>
        <strain evidence="1 2">NPDC059500</strain>
    </source>
</reference>
<accession>A0ABW6HE07</accession>
<dbReference type="InterPro" id="IPR008979">
    <property type="entry name" value="Galactose-bd-like_sf"/>
</dbReference>
<evidence type="ECO:0000313" key="2">
    <source>
        <dbReference type="Proteomes" id="UP001599756"/>
    </source>
</evidence>
<evidence type="ECO:0000313" key="1">
    <source>
        <dbReference type="EMBL" id="MFE1754445.1"/>
    </source>
</evidence>
<name>A0ABW6HE07_9ACTN</name>